<dbReference type="InterPro" id="IPR016186">
    <property type="entry name" value="C-type_lectin-like/link_sf"/>
</dbReference>
<organism evidence="2 3">
    <name type="scientific">Mesorhabditis belari</name>
    <dbReference type="NCBI Taxonomy" id="2138241"/>
    <lineage>
        <taxon>Eukaryota</taxon>
        <taxon>Metazoa</taxon>
        <taxon>Ecdysozoa</taxon>
        <taxon>Nematoda</taxon>
        <taxon>Chromadorea</taxon>
        <taxon>Rhabditida</taxon>
        <taxon>Rhabditina</taxon>
        <taxon>Rhabditomorpha</taxon>
        <taxon>Rhabditoidea</taxon>
        <taxon>Rhabditidae</taxon>
        <taxon>Mesorhabditinae</taxon>
        <taxon>Mesorhabditis</taxon>
    </lineage>
</organism>
<dbReference type="SMART" id="SM00034">
    <property type="entry name" value="CLECT"/>
    <property type="match status" value="2"/>
</dbReference>
<dbReference type="PANTHER" id="PTHR22803">
    <property type="entry name" value="MANNOSE, PHOSPHOLIPASE, LECTIN RECEPTOR RELATED"/>
    <property type="match status" value="1"/>
</dbReference>
<dbReference type="InterPro" id="IPR016187">
    <property type="entry name" value="CTDL_fold"/>
</dbReference>
<protein>
    <recommendedName>
        <fullName evidence="1">C-type lectin domain-containing protein</fullName>
    </recommendedName>
</protein>
<name>A0AAF3EKI6_9BILA</name>
<dbReference type="WBParaSite" id="MBELARI_LOCUS14542">
    <property type="protein sequence ID" value="MBELARI_LOCUS14542"/>
    <property type="gene ID" value="MBELARI_LOCUS14542"/>
</dbReference>
<reference evidence="3" key="1">
    <citation type="submission" date="2024-02" db="UniProtKB">
        <authorList>
            <consortium name="WormBaseParasite"/>
        </authorList>
    </citation>
    <scope>IDENTIFICATION</scope>
</reference>
<evidence type="ECO:0000313" key="2">
    <source>
        <dbReference type="Proteomes" id="UP000887575"/>
    </source>
</evidence>
<proteinExistence type="predicted"/>
<evidence type="ECO:0000313" key="3">
    <source>
        <dbReference type="WBParaSite" id="MBELARI_LOCUS14542"/>
    </source>
</evidence>
<dbReference type="Gene3D" id="3.10.100.10">
    <property type="entry name" value="Mannose-Binding Protein A, subunit A"/>
    <property type="match status" value="2"/>
</dbReference>
<accession>A0AAF3EKI6</accession>
<dbReference type="AlphaFoldDB" id="A0AAF3EKI6"/>
<sequence length="474" mass="54665">MFRYLKQQIYPIRNANNLHKYTEISEISQFIEENDSKCEKEWKFLQDEDIGFCYRAWATPGISFESAKTMCRSYDANVVSSIRSHSEDVFVQNVALGAPTITKIWIGLEMNWGLRHWQNRDPHITYGTAIYGVDSLNQRVSAFMSDEQMRFVAKCIRCKQRKMNGLWYFVGLNESLNETYRPDGVVCKKRIRRPPIKYTIKSNESCDIGWAHNEHTGFCYYLQNYKPLLNESQLFTWNEAESDCKKRGSHLVSIHSLEEREFVKDLITSDLQSQLPEQSWFDGCTLGHGVWIGLHRVNGRIMNTDGSASRFFPSLHSQHDEDGYWWMCNDRANTYPEAIQTTYDWGQKSVAMPLFLLLFLIPSSMSDIVEVPQMYALDDENPSFVLFGSDVRNGSTILIDIGNSTDSLQGGAGHEIEIGIYDPKATKNFYELSAYENPLMFTVINKGYSRESCHEFEIENLDVIGNGYNNLVSY</sequence>
<dbReference type="PROSITE" id="PS50041">
    <property type="entry name" value="C_TYPE_LECTIN_2"/>
    <property type="match status" value="1"/>
</dbReference>
<keyword evidence="2" id="KW-1185">Reference proteome</keyword>
<dbReference type="SUPFAM" id="SSF56436">
    <property type="entry name" value="C-type lectin-like"/>
    <property type="match status" value="2"/>
</dbReference>
<dbReference type="Pfam" id="PF00059">
    <property type="entry name" value="Lectin_C"/>
    <property type="match status" value="1"/>
</dbReference>
<dbReference type="Proteomes" id="UP000887575">
    <property type="component" value="Unassembled WGS sequence"/>
</dbReference>
<dbReference type="InterPro" id="IPR050111">
    <property type="entry name" value="C-type_lectin/snaclec_domain"/>
</dbReference>
<dbReference type="InterPro" id="IPR001304">
    <property type="entry name" value="C-type_lectin-like"/>
</dbReference>
<evidence type="ECO:0000259" key="1">
    <source>
        <dbReference type="PROSITE" id="PS50041"/>
    </source>
</evidence>
<dbReference type="CDD" id="cd00037">
    <property type="entry name" value="CLECT"/>
    <property type="match status" value="2"/>
</dbReference>
<feature type="domain" description="C-type lectin" evidence="1">
    <location>
        <begin position="215"/>
        <end position="311"/>
    </location>
</feature>